<feature type="binding site" evidence="11">
    <location>
        <position position="78"/>
    </location>
    <ligand>
        <name>substrate</name>
    </ligand>
</feature>
<keyword evidence="13" id="KW-1185">Reference proteome</keyword>
<dbReference type="EC" id="2.7.1.71" evidence="3 11"/>
<evidence type="ECO:0000256" key="10">
    <source>
        <dbReference type="ARBA" id="ARBA00048567"/>
    </source>
</evidence>
<proteinExistence type="inferred from homology"/>
<evidence type="ECO:0000256" key="11">
    <source>
        <dbReference type="HAMAP-Rule" id="MF_00109"/>
    </source>
</evidence>
<evidence type="ECO:0000256" key="5">
    <source>
        <dbReference type="ARBA" id="ARBA00022679"/>
    </source>
</evidence>
<dbReference type="GO" id="GO:0005829">
    <property type="term" value="C:cytosol"/>
    <property type="evidence" value="ECO:0007669"/>
    <property type="project" value="TreeGrafter"/>
</dbReference>
<evidence type="ECO:0000256" key="4">
    <source>
        <dbReference type="ARBA" id="ARBA00022605"/>
    </source>
</evidence>
<dbReference type="EMBL" id="NGJX01000002">
    <property type="protein sequence ID" value="RSU04299.1"/>
    <property type="molecule type" value="Genomic_DNA"/>
</dbReference>
<comment type="caution">
    <text evidence="12">The sequence shown here is derived from an EMBL/GenBank/DDBJ whole genome shotgun (WGS) entry which is preliminary data.</text>
</comment>
<accession>A0A369B2E8</accession>
<comment type="cofactor">
    <cofactor evidence="11">
        <name>Mg(2+)</name>
        <dbReference type="ChEBI" id="CHEBI:18420"/>
    </cofactor>
    <text evidence="11">Binds 1 Mg(2+) ion per subunit.</text>
</comment>
<comment type="similarity">
    <text evidence="2 11">Belongs to the shikimate kinase family.</text>
</comment>
<sequence>MKNIILIGFMGSGKSTVAKRLAEEFSLPLVEMDLRIEEKAEMSIPDIFSKFGEEKFRELESLVLLESLENRGVIATGGGVLTKKENQEMLSNESYVFYLKGTLETLLRNIKNDPINIRPLANKKDETDLESLLKSRLEAYEDVADVIISIDNYSVEEIVSFIKAEIKEMN</sequence>
<comment type="subunit">
    <text evidence="11">Monomer.</text>
</comment>
<dbReference type="OrthoDB" id="9800332at2"/>
<reference evidence="12 13" key="1">
    <citation type="submission" date="2017-05" db="EMBL/GenBank/DDBJ databases">
        <title>Vagococcus spp. assemblies.</title>
        <authorList>
            <person name="Gulvik C.A."/>
        </authorList>
    </citation>
    <scope>NUCLEOTIDE SEQUENCE [LARGE SCALE GENOMIC DNA]</scope>
    <source>
        <strain evidence="12 13">NCFB 2497</strain>
    </source>
</reference>
<comment type="catalytic activity">
    <reaction evidence="10 11">
        <text>shikimate + ATP = 3-phosphoshikimate + ADP + H(+)</text>
        <dbReference type="Rhea" id="RHEA:13121"/>
        <dbReference type="ChEBI" id="CHEBI:15378"/>
        <dbReference type="ChEBI" id="CHEBI:30616"/>
        <dbReference type="ChEBI" id="CHEBI:36208"/>
        <dbReference type="ChEBI" id="CHEBI:145989"/>
        <dbReference type="ChEBI" id="CHEBI:456216"/>
        <dbReference type="EC" id="2.7.1.71"/>
    </reaction>
</comment>
<dbReference type="GO" id="GO:0009423">
    <property type="term" value="P:chorismate biosynthetic process"/>
    <property type="evidence" value="ECO:0007669"/>
    <property type="project" value="UniProtKB-UniRule"/>
</dbReference>
<evidence type="ECO:0000256" key="2">
    <source>
        <dbReference type="ARBA" id="ARBA00006997"/>
    </source>
</evidence>
<evidence type="ECO:0000256" key="9">
    <source>
        <dbReference type="ARBA" id="ARBA00023141"/>
    </source>
</evidence>
<dbReference type="GO" id="GO:0009073">
    <property type="term" value="P:aromatic amino acid family biosynthetic process"/>
    <property type="evidence" value="ECO:0007669"/>
    <property type="project" value="UniProtKB-KW"/>
</dbReference>
<feature type="binding site" evidence="11">
    <location>
        <position position="57"/>
    </location>
    <ligand>
        <name>substrate</name>
    </ligand>
</feature>
<comment type="subcellular location">
    <subcellularLocation>
        <location evidence="11">Cytoplasm</location>
    </subcellularLocation>
</comment>
<keyword evidence="7 11" id="KW-0418">Kinase</keyword>
<feature type="binding site" evidence="11">
    <location>
        <position position="136"/>
    </location>
    <ligand>
        <name>substrate</name>
    </ligand>
</feature>
<keyword evidence="9 11" id="KW-0057">Aromatic amino acid biosynthesis</keyword>
<keyword evidence="8 11" id="KW-0067">ATP-binding</keyword>
<comment type="caution">
    <text evidence="11">Lacks conserved residue(s) required for the propagation of feature annotation.</text>
</comment>
<dbReference type="InterPro" id="IPR000623">
    <property type="entry name" value="Shikimate_kinase/TSH1"/>
</dbReference>
<evidence type="ECO:0000256" key="8">
    <source>
        <dbReference type="ARBA" id="ARBA00022840"/>
    </source>
</evidence>
<dbReference type="GO" id="GO:0008652">
    <property type="term" value="P:amino acid biosynthetic process"/>
    <property type="evidence" value="ECO:0007669"/>
    <property type="project" value="UniProtKB-KW"/>
</dbReference>
<evidence type="ECO:0000256" key="3">
    <source>
        <dbReference type="ARBA" id="ARBA00012154"/>
    </source>
</evidence>
<dbReference type="GO" id="GO:0004765">
    <property type="term" value="F:shikimate kinase activity"/>
    <property type="evidence" value="ECO:0007669"/>
    <property type="project" value="UniProtKB-UniRule"/>
</dbReference>
<dbReference type="UniPathway" id="UPA00053">
    <property type="reaction ID" value="UER00088"/>
</dbReference>
<keyword evidence="5 11" id="KW-0808">Transferase</keyword>
<evidence type="ECO:0000256" key="6">
    <source>
        <dbReference type="ARBA" id="ARBA00022741"/>
    </source>
</evidence>
<feature type="binding site" evidence="11">
    <location>
        <position position="118"/>
    </location>
    <ligand>
        <name>ATP</name>
        <dbReference type="ChEBI" id="CHEBI:30616"/>
    </ligand>
</feature>
<feature type="binding site" evidence="11">
    <location>
        <begin position="11"/>
        <end position="16"/>
    </location>
    <ligand>
        <name>ATP</name>
        <dbReference type="ChEBI" id="CHEBI:30616"/>
    </ligand>
</feature>
<keyword evidence="11" id="KW-0963">Cytoplasm</keyword>
<evidence type="ECO:0000313" key="12">
    <source>
        <dbReference type="EMBL" id="RSU04299.1"/>
    </source>
</evidence>
<dbReference type="PANTHER" id="PTHR21087">
    <property type="entry name" value="SHIKIMATE KINASE"/>
    <property type="match status" value="1"/>
</dbReference>
<dbReference type="CDD" id="cd00464">
    <property type="entry name" value="SK"/>
    <property type="match status" value="1"/>
</dbReference>
<evidence type="ECO:0000256" key="1">
    <source>
        <dbReference type="ARBA" id="ARBA00004842"/>
    </source>
</evidence>
<feature type="binding site" evidence="11">
    <location>
        <position position="15"/>
    </location>
    <ligand>
        <name>Mg(2+)</name>
        <dbReference type="ChEBI" id="CHEBI:18420"/>
    </ligand>
</feature>
<dbReference type="InterPro" id="IPR027417">
    <property type="entry name" value="P-loop_NTPase"/>
</dbReference>
<keyword evidence="4 11" id="KW-0028">Amino-acid biosynthesis</keyword>
<name>A0A369B2E8_9ENTE</name>
<feature type="binding site" evidence="11">
    <location>
        <position position="33"/>
    </location>
    <ligand>
        <name>substrate</name>
    </ligand>
</feature>
<evidence type="ECO:0000313" key="13">
    <source>
        <dbReference type="Proteomes" id="UP000288197"/>
    </source>
</evidence>
<dbReference type="HAMAP" id="MF_00109">
    <property type="entry name" value="Shikimate_kinase"/>
    <property type="match status" value="1"/>
</dbReference>
<dbReference type="Proteomes" id="UP000288197">
    <property type="component" value="Unassembled WGS sequence"/>
</dbReference>
<dbReference type="InterPro" id="IPR031322">
    <property type="entry name" value="Shikimate/glucono_kinase"/>
</dbReference>
<comment type="function">
    <text evidence="11">Catalyzes the specific phosphorylation of the 3-hydroxyl group of shikimic acid using ATP as a cosubstrate.</text>
</comment>
<gene>
    <name evidence="11" type="primary">aroK</name>
    <name evidence="12" type="ORF">CBF32_02670</name>
</gene>
<dbReference type="PRINTS" id="PR01100">
    <property type="entry name" value="SHIKIMTKNASE"/>
</dbReference>
<comment type="pathway">
    <text evidence="1 11">Metabolic intermediate biosynthesis; chorismate biosynthesis; chorismate from D-erythrose 4-phosphate and phosphoenolpyruvate: step 5/7.</text>
</comment>
<dbReference type="PROSITE" id="PS01128">
    <property type="entry name" value="SHIKIMATE_KINASE"/>
    <property type="match status" value="1"/>
</dbReference>
<dbReference type="SUPFAM" id="SSF52540">
    <property type="entry name" value="P-loop containing nucleoside triphosphate hydrolases"/>
    <property type="match status" value="1"/>
</dbReference>
<keyword evidence="6 11" id="KW-0547">Nucleotide-binding</keyword>
<protein>
    <recommendedName>
        <fullName evidence="3 11">Shikimate kinase</fullName>
        <shortName evidence="11">SK</shortName>
        <ecNumber evidence="3 11">2.7.1.71</ecNumber>
    </recommendedName>
</protein>
<dbReference type="PANTHER" id="PTHR21087:SF16">
    <property type="entry name" value="SHIKIMATE KINASE 1, CHLOROPLASTIC"/>
    <property type="match status" value="1"/>
</dbReference>
<dbReference type="Gene3D" id="3.40.50.300">
    <property type="entry name" value="P-loop containing nucleotide triphosphate hydrolases"/>
    <property type="match status" value="1"/>
</dbReference>
<dbReference type="RefSeq" id="WP_114288485.1">
    <property type="nucleotide sequence ID" value="NZ_JAAVMC010000009.1"/>
</dbReference>
<keyword evidence="11" id="KW-0460">Magnesium</keyword>
<dbReference type="InterPro" id="IPR023000">
    <property type="entry name" value="Shikimate_kinase_CS"/>
</dbReference>
<keyword evidence="11" id="KW-0479">Metal-binding</keyword>
<organism evidence="12 13">
    <name type="scientific">Vagococcus fluvialis</name>
    <dbReference type="NCBI Taxonomy" id="2738"/>
    <lineage>
        <taxon>Bacteria</taxon>
        <taxon>Bacillati</taxon>
        <taxon>Bacillota</taxon>
        <taxon>Bacilli</taxon>
        <taxon>Lactobacillales</taxon>
        <taxon>Enterococcaceae</taxon>
        <taxon>Vagococcus</taxon>
    </lineage>
</organism>
<dbReference type="AlphaFoldDB" id="A0A369B2E8"/>
<dbReference type="GeneID" id="63145147"/>
<dbReference type="Pfam" id="PF01202">
    <property type="entry name" value="SKI"/>
    <property type="match status" value="1"/>
</dbReference>
<evidence type="ECO:0000256" key="7">
    <source>
        <dbReference type="ARBA" id="ARBA00022777"/>
    </source>
</evidence>
<dbReference type="GO" id="GO:0005524">
    <property type="term" value="F:ATP binding"/>
    <property type="evidence" value="ECO:0007669"/>
    <property type="project" value="UniProtKB-UniRule"/>
</dbReference>
<dbReference type="GO" id="GO:0000287">
    <property type="term" value="F:magnesium ion binding"/>
    <property type="evidence" value="ECO:0007669"/>
    <property type="project" value="UniProtKB-UniRule"/>
</dbReference>